<organism evidence="8 9">
    <name type="scientific">Dispira parvispora</name>
    <dbReference type="NCBI Taxonomy" id="1520584"/>
    <lineage>
        <taxon>Eukaryota</taxon>
        <taxon>Fungi</taxon>
        <taxon>Fungi incertae sedis</taxon>
        <taxon>Zoopagomycota</taxon>
        <taxon>Kickxellomycotina</taxon>
        <taxon>Dimargaritomycetes</taxon>
        <taxon>Dimargaritales</taxon>
        <taxon>Dimargaritaceae</taxon>
        <taxon>Dispira</taxon>
    </lineage>
</organism>
<sequence length="553" mass="58991">MVKQLCRLTAWLAVAVLTLTPRAYSETIQGKECTTYHDCTSYPHHKGPSSSERDRLGEYSCLDGTCHYVVQAGEACTRATDCSGYQFALLTNPNKTLARPESDFCSPDYCTLESTCDGAWTLSGAPSLGGGTTGCCAGLPTKASCGFFSDVVDPCSYGDRCDVDDITRVSSLARVFSGLGGVTRASDDSVSYTQTGTCENEDTKRHIWIGIVLVLLGGTIQNIGLNMQKYGHRQSLLKEEASAGESESNEKGSMSPESQEEDGIKTTPTGIGEPSDRAAPTNVVAMGEDSPSGQTSMTSQSFVSARQHSGSLPDTLDSNSGGLKSGVDSEPSTTHISSTTANVPNAVPDGTAPGRLSGSSLKRSHSLAASMRSQHTVASPPLTRAQRILAAVAFWKNIPFDNPVWLIGLVVFIVGNVMNFVALQFAPQSLVAPLGAVALVTNVIIAPILNKERITAWDFGGIFLICGGSVIVVVFSGIVQANYRLCVLMSLLKRPPTIAYLSVIGAALVADYIFLRDSEKRLQGQKGLGLLRVAAWKKHVGRPLRDRWWHIQG</sequence>
<evidence type="ECO:0000256" key="4">
    <source>
        <dbReference type="ARBA" id="ARBA00023136"/>
    </source>
</evidence>
<feature type="transmembrane region" description="Helical" evidence="6">
    <location>
        <begin position="431"/>
        <end position="449"/>
    </location>
</feature>
<feature type="chain" id="PRO_5040887983" evidence="7">
    <location>
        <begin position="26"/>
        <end position="553"/>
    </location>
</feature>
<feature type="non-terminal residue" evidence="8">
    <location>
        <position position="553"/>
    </location>
</feature>
<dbReference type="PANTHER" id="PTHR12570:SF9">
    <property type="entry name" value="MAGNESIUM TRANSPORTER NIPA8-RELATED"/>
    <property type="match status" value="1"/>
</dbReference>
<dbReference type="GO" id="GO:0016020">
    <property type="term" value="C:membrane"/>
    <property type="evidence" value="ECO:0007669"/>
    <property type="project" value="UniProtKB-SubCell"/>
</dbReference>
<dbReference type="Pfam" id="PF05653">
    <property type="entry name" value="Mg_trans_NIPA"/>
    <property type="match status" value="1"/>
</dbReference>
<evidence type="ECO:0000256" key="2">
    <source>
        <dbReference type="ARBA" id="ARBA00022692"/>
    </source>
</evidence>
<proteinExistence type="predicted"/>
<dbReference type="SUPFAM" id="SSF103481">
    <property type="entry name" value="Multidrug resistance efflux transporter EmrE"/>
    <property type="match status" value="1"/>
</dbReference>
<evidence type="ECO:0000256" key="6">
    <source>
        <dbReference type="SAM" id="Phobius"/>
    </source>
</evidence>
<dbReference type="EMBL" id="JANBPY010000131">
    <property type="protein sequence ID" value="KAJ1968830.1"/>
    <property type="molecule type" value="Genomic_DNA"/>
</dbReference>
<name>A0A9W8AUM9_9FUNG</name>
<keyword evidence="3 6" id="KW-1133">Transmembrane helix</keyword>
<evidence type="ECO:0000256" key="5">
    <source>
        <dbReference type="SAM" id="MobiDB-lite"/>
    </source>
</evidence>
<gene>
    <name evidence="8" type="ORF">IWQ62_001005</name>
</gene>
<feature type="signal peptide" evidence="7">
    <location>
        <begin position="1"/>
        <end position="25"/>
    </location>
</feature>
<evidence type="ECO:0000313" key="8">
    <source>
        <dbReference type="EMBL" id="KAJ1968830.1"/>
    </source>
</evidence>
<keyword evidence="7" id="KW-0732">Signal</keyword>
<feature type="transmembrane region" description="Helical" evidence="6">
    <location>
        <begin position="207"/>
        <end position="225"/>
    </location>
</feature>
<feature type="compositionally biased region" description="Polar residues" evidence="5">
    <location>
        <begin position="330"/>
        <end position="343"/>
    </location>
</feature>
<dbReference type="Proteomes" id="UP001150925">
    <property type="component" value="Unassembled WGS sequence"/>
</dbReference>
<feature type="compositionally biased region" description="Polar residues" evidence="5">
    <location>
        <begin position="291"/>
        <end position="322"/>
    </location>
</feature>
<feature type="region of interest" description="Disordered" evidence="5">
    <location>
        <begin position="237"/>
        <end position="360"/>
    </location>
</feature>
<comment type="subcellular location">
    <subcellularLocation>
        <location evidence="1">Membrane</location>
        <topology evidence="1">Multi-pass membrane protein</topology>
    </subcellularLocation>
</comment>
<reference evidence="8" key="1">
    <citation type="submission" date="2022-07" db="EMBL/GenBank/DDBJ databases">
        <title>Phylogenomic reconstructions and comparative analyses of Kickxellomycotina fungi.</title>
        <authorList>
            <person name="Reynolds N.K."/>
            <person name="Stajich J.E."/>
            <person name="Barry K."/>
            <person name="Grigoriev I.V."/>
            <person name="Crous P."/>
            <person name="Smith M.E."/>
        </authorList>
    </citation>
    <scope>NUCLEOTIDE SEQUENCE</scope>
    <source>
        <strain evidence="8">RSA 1196</strain>
    </source>
</reference>
<keyword evidence="2 6" id="KW-0812">Transmembrane</keyword>
<feature type="transmembrane region" description="Helical" evidence="6">
    <location>
        <begin position="498"/>
        <end position="515"/>
    </location>
</feature>
<accession>A0A9W8AUM9</accession>
<dbReference type="AlphaFoldDB" id="A0A9W8AUM9"/>
<keyword evidence="9" id="KW-1185">Reference proteome</keyword>
<dbReference type="InterPro" id="IPR008521">
    <property type="entry name" value="Mg_trans_NIPA"/>
</dbReference>
<protein>
    <submittedName>
        <fullName evidence="8">Uncharacterized protein</fullName>
    </submittedName>
</protein>
<evidence type="ECO:0000256" key="3">
    <source>
        <dbReference type="ARBA" id="ARBA00022989"/>
    </source>
</evidence>
<dbReference type="PANTHER" id="PTHR12570">
    <property type="match status" value="1"/>
</dbReference>
<dbReference type="GO" id="GO:0015095">
    <property type="term" value="F:magnesium ion transmembrane transporter activity"/>
    <property type="evidence" value="ECO:0007669"/>
    <property type="project" value="InterPro"/>
</dbReference>
<feature type="transmembrane region" description="Helical" evidence="6">
    <location>
        <begin position="404"/>
        <end position="425"/>
    </location>
</feature>
<dbReference type="OrthoDB" id="165382at2759"/>
<dbReference type="Gene3D" id="1.10.3730.20">
    <property type="match status" value="1"/>
</dbReference>
<keyword evidence="4 6" id="KW-0472">Membrane</keyword>
<dbReference type="InterPro" id="IPR037185">
    <property type="entry name" value="EmrE-like"/>
</dbReference>
<evidence type="ECO:0000313" key="9">
    <source>
        <dbReference type="Proteomes" id="UP001150925"/>
    </source>
</evidence>
<evidence type="ECO:0000256" key="1">
    <source>
        <dbReference type="ARBA" id="ARBA00004141"/>
    </source>
</evidence>
<feature type="transmembrane region" description="Helical" evidence="6">
    <location>
        <begin position="456"/>
        <end position="478"/>
    </location>
</feature>
<evidence type="ECO:0000256" key="7">
    <source>
        <dbReference type="SAM" id="SignalP"/>
    </source>
</evidence>
<comment type="caution">
    <text evidence="8">The sequence shown here is derived from an EMBL/GenBank/DDBJ whole genome shotgun (WGS) entry which is preliminary data.</text>
</comment>